<dbReference type="OrthoDB" id="5241375at2"/>
<feature type="compositionally biased region" description="Low complexity" evidence="1">
    <location>
        <begin position="56"/>
        <end position="91"/>
    </location>
</feature>
<sequence>MTLAATRRKPRLKPVLGVLGALTLCLCGVALFSSDPDDNKKPETDRSAEVAAVRQAATGTPRTEATGTEPATTKPATTQPTTARATPTKPVTRPPSPKPVYYADCDAAPGELTRSDPGYRKALDRDGDGVACESGGDDDEPVEEDEPTSGTDPRFRTCAAANDAGYGDYVQGVDPEYDWYRDRDGDGVVCET</sequence>
<feature type="domain" description="Excalibur calcium-binding" evidence="2">
    <location>
        <begin position="101"/>
        <end position="133"/>
    </location>
</feature>
<keyword evidence="4" id="KW-1185">Reference proteome</keyword>
<accession>A0A1I2MRT7</accession>
<evidence type="ECO:0000259" key="2">
    <source>
        <dbReference type="SMART" id="SM00894"/>
    </source>
</evidence>
<dbReference type="InterPro" id="IPR008613">
    <property type="entry name" value="Excalibur_Ca-bd_domain"/>
</dbReference>
<feature type="compositionally biased region" description="Acidic residues" evidence="1">
    <location>
        <begin position="135"/>
        <end position="147"/>
    </location>
</feature>
<dbReference type="Pfam" id="PF05901">
    <property type="entry name" value="Excalibur"/>
    <property type="match status" value="2"/>
</dbReference>
<protein>
    <submittedName>
        <fullName evidence="3">Excalibur calcium-binding domain-containing protein</fullName>
    </submittedName>
</protein>
<dbReference type="SMART" id="SM00894">
    <property type="entry name" value="Excalibur"/>
    <property type="match status" value="2"/>
</dbReference>
<feature type="domain" description="Excalibur calcium-binding" evidence="2">
    <location>
        <begin position="154"/>
        <end position="191"/>
    </location>
</feature>
<dbReference type="AlphaFoldDB" id="A0A1I2MRT7"/>
<reference evidence="3 4" key="1">
    <citation type="submission" date="2016-10" db="EMBL/GenBank/DDBJ databases">
        <authorList>
            <person name="de Groot N.N."/>
        </authorList>
    </citation>
    <scope>NUCLEOTIDE SEQUENCE [LARGE SCALE GENOMIC DNA]</scope>
    <source>
        <strain evidence="3 4">DSM 43019</strain>
    </source>
</reference>
<feature type="region of interest" description="Disordered" evidence="1">
    <location>
        <begin position="33"/>
        <end position="155"/>
    </location>
</feature>
<feature type="compositionally biased region" description="Basic and acidic residues" evidence="1">
    <location>
        <begin position="37"/>
        <end position="48"/>
    </location>
</feature>
<dbReference type="Proteomes" id="UP000199645">
    <property type="component" value="Unassembled WGS sequence"/>
</dbReference>
<evidence type="ECO:0000256" key="1">
    <source>
        <dbReference type="SAM" id="MobiDB-lite"/>
    </source>
</evidence>
<proteinExistence type="predicted"/>
<name>A0A1I2MRT7_9ACTN</name>
<gene>
    <name evidence="3" type="ORF">SAMN05421541_13318</name>
</gene>
<dbReference type="EMBL" id="FONV01000033">
    <property type="protein sequence ID" value="SFF94204.1"/>
    <property type="molecule type" value="Genomic_DNA"/>
</dbReference>
<dbReference type="STRING" id="35752.SAMN05421541_13318"/>
<organism evidence="3 4">
    <name type="scientific">Actinoplanes philippinensis</name>
    <dbReference type="NCBI Taxonomy" id="35752"/>
    <lineage>
        <taxon>Bacteria</taxon>
        <taxon>Bacillati</taxon>
        <taxon>Actinomycetota</taxon>
        <taxon>Actinomycetes</taxon>
        <taxon>Micromonosporales</taxon>
        <taxon>Micromonosporaceae</taxon>
        <taxon>Actinoplanes</taxon>
    </lineage>
</organism>
<evidence type="ECO:0000313" key="3">
    <source>
        <dbReference type="EMBL" id="SFF94204.1"/>
    </source>
</evidence>
<feature type="compositionally biased region" description="Basic and acidic residues" evidence="1">
    <location>
        <begin position="113"/>
        <end position="128"/>
    </location>
</feature>
<evidence type="ECO:0000313" key="4">
    <source>
        <dbReference type="Proteomes" id="UP000199645"/>
    </source>
</evidence>